<comment type="caution">
    <text evidence="6">The sequence shown here is derived from an EMBL/GenBank/DDBJ whole genome shotgun (WGS) entry which is preliminary data.</text>
</comment>
<dbReference type="GO" id="GO:0016757">
    <property type="term" value="F:glycosyltransferase activity"/>
    <property type="evidence" value="ECO:0007669"/>
    <property type="project" value="UniProtKB-KW"/>
</dbReference>
<dbReference type="GO" id="GO:0005975">
    <property type="term" value="P:carbohydrate metabolic process"/>
    <property type="evidence" value="ECO:0007669"/>
    <property type="project" value="InterPro"/>
</dbReference>
<dbReference type="PATRIC" id="fig|1796491.3.peg.1181"/>
<dbReference type="Pfam" id="PF06165">
    <property type="entry name" value="GH94_b-supersand"/>
    <property type="match status" value="1"/>
</dbReference>
<reference evidence="6 7" key="2">
    <citation type="submission" date="2016-03" db="EMBL/GenBank/DDBJ databases">
        <title>New uncultured bacterium of the family Gallionellaceae from acid mine drainage: description and reconstruction of genome based on metagenomic analysis of microbial community.</title>
        <authorList>
            <person name="Kadnikov V."/>
            <person name="Ivasenko D."/>
            <person name="Beletsky A."/>
            <person name="Mardanov A."/>
            <person name="Danilova E."/>
            <person name="Pimenov N."/>
            <person name="Karnachuk O."/>
            <person name="Ravin N."/>
        </authorList>
    </citation>
    <scope>NUCLEOTIDE SEQUENCE [LARGE SCALE GENOMIC DNA]</scope>
    <source>
        <strain evidence="6">ShG14-8</strain>
    </source>
</reference>
<proteinExistence type="predicted"/>
<evidence type="ECO:0000259" key="5">
    <source>
        <dbReference type="Pfam" id="PF17167"/>
    </source>
</evidence>
<dbReference type="SMART" id="SM01068">
    <property type="entry name" value="CBM_X"/>
    <property type="match status" value="1"/>
</dbReference>
<feature type="domain" description="Glycoside hydrolase family 65 C-terminal" evidence="3">
    <location>
        <begin position="846"/>
        <end position="880"/>
    </location>
</feature>
<dbReference type="PANTHER" id="PTHR37469">
    <property type="entry name" value="CELLOBIONIC ACID PHOSPHORYLASE-RELATED"/>
    <property type="match status" value="1"/>
</dbReference>
<keyword evidence="1" id="KW-0328">Glycosyltransferase</keyword>
<evidence type="ECO:0000256" key="1">
    <source>
        <dbReference type="ARBA" id="ARBA00022676"/>
    </source>
</evidence>
<organism evidence="6 7">
    <name type="scientific">Candidatus Gallionella acididurans</name>
    <dbReference type="NCBI Taxonomy" id="1796491"/>
    <lineage>
        <taxon>Bacteria</taxon>
        <taxon>Pseudomonadati</taxon>
        <taxon>Pseudomonadota</taxon>
        <taxon>Betaproteobacteria</taxon>
        <taxon>Nitrosomonadales</taxon>
        <taxon>Gallionellaceae</taxon>
        <taxon>Gallionella</taxon>
    </lineage>
</organism>
<evidence type="ECO:0000259" key="3">
    <source>
        <dbReference type="Pfam" id="PF03633"/>
    </source>
</evidence>
<feature type="domain" description="Glycosyl hydrolase 94 catalytic" evidence="5">
    <location>
        <begin position="418"/>
        <end position="842"/>
    </location>
</feature>
<dbReference type="InterPro" id="IPR012341">
    <property type="entry name" value="6hp_glycosidase-like_sf"/>
</dbReference>
<dbReference type="Gene3D" id="1.50.10.10">
    <property type="match status" value="1"/>
</dbReference>
<dbReference type="Gene3D" id="2.60.420.10">
    <property type="entry name" value="Maltose phosphorylase, domain 3"/>
    <property type="match status" value="1"/>
</dbReference>
<protein>
    <submittedName>
        <fullName evidence="6">Glycosyltransferase 36</fullName>
    </submittedName>
</protein>
<evidence type="ECO:0000313" key="7">
    <source>
        <dbReference type="Proteomes" id="UP000070578"/>
    </source>
</evidence>
<evidence type="ECO:0000256" key="2">
    <source>
        <dbReference type="ARBA" id="ARBA00022679"/>
    </source>
</evidence>
<gene>
    <name evidence="6" type="ORF">AWT59_1080</name>
</gene>
<dbReference type="AlphaFoldDB" id="A0A139BV48"/>
<keyword evidence="2 6" id="KW-0808">Transferase</keyword>
<dbReference type="CDD" id="cd11756">
    <property type="entry name" value="GH94N_ChvB_NdvB_1_like"/>
    <property type="match status" value="1"/>
</dbReference>
<dbReference type="SUPFAM" id="SSF48208">
    <property type="entry name" value="Six-hairpin glycosidases"/>
    <property type="match status" value="1"/>
</dbReference>
<feature type="domain" description="Glycosyl hydrolase 94 supersandwich" evidence="4">
    <location>
        <begin position="136"/>
        <end position="403"/>
    </location>
</feature>
<reference evidence="6 7" key="1">
    <citation type="submission" date="2016-02" db="EMBL/GenBank/DDBJ databases">
        <authorList>
            <person name="Wen L."/>
            <person name="He K."/>
            <person name="Yang H."/>
        </authorList>
    </citation>
    <scope>NUCLEOTIDE SEQUENCE [LARGE SCALE GENOMIC DNA]</scope>
    <source>
        <strain evidence="6">ShG14-8</strain>
    </source>
</reference>
<dbReference type="SUPFAM" id="SSF74650">
    <property type="entry name" value="Galactose mutarotase-like"/>
    <property type="match status" value="1"/>
</dbReference>
<dbReference type="Pfam" id="PF17167">
    <property type="entry name" value="Glyco_hydro_94"/>
    <property type="match status" value="1"/>
</dbReference>
<dbReference type="InterPro" id="IPR011013">
    <property type="entry name" value="Gal_mutarotase_sf_dom"/>
</dbReference>
<dbReference type="PANTHER" id="PTHR37469:SF2">
    <property type="entry name" value="CELLOBIONIC ACID PHOSPHORYLASE"/>
    <property type="match status" value="1"/>
</dbReference>
<accession>A0A139BV48</accession>
<sequence length="919" mass="102959">AIKAHSYWRMKGLTVELVILNEDASVYRQTLHDMITSLISSGIEAPMLDKPGGIFVRRLEQIPGDDLVLLQSAARIVLDDEKGTLAEQVEHRGVLEPVVPVLKASRSGSAGLPAPLAQRDLIFQNGLGGFTRDGHEYVITLQPGQMTPAPWVNVLANPYFGTVISESGAAYSWVENAHEFRLTPWNNDPVEDTTGEAIYIRDEQTGHFWSPTPSPARGRTPYVIRHGFGYSVFEHSENGIASELWVYVAMDAPVKLSVLKLRNVSGHPRRLSVTGYCEWVLGDSRHKNLLHVQTEVDLKTGALLARNPYNTDYSGRIVFMDVNDATRTLTGDRKEFIGRNGNLSQPAAMKRTRLSGKAGAGLDPCGAMQVAFDLADGHERETSFRLGVGRNPTEVQNLIRRFRLVDASRVALEGVWDYWNRTLGAVNIDTPDPAVNVMANGWLLYQTLSCRLWGRTGFYQSGGAYGFRDQLQDVLALVHAEPALTREHLLRAATHQFREGDVQHWWHPPAGRGVRTHFSDDYLWLPFVTCRYVKCVADTGVLDEAIPFLDGRPLKPDEEACYDLPNRSEEVATLYQHCVRAIERGLIFGEHGLPLMGCGDWNDGMNLVGIKGRGESVWLAFFLYDVLTQFAGLARTRKDIPFADRCVTQARQLQQNIEQHAWDGAWYLRAWFDNGEPLGSSTNQECQIDSLPQSWSVISGAGDMSRSRQAMQSVDQRLVRREAGLIQLFDPPFDKSALDPGYIKGYIPGVRENGGQYTHGAIWTVMAFALMGENDRAWELFSLLNPIHHGATPEQIAVYKVEPYVVAADVYAVAPHTGRGGWTWYTGSAGWMYRLLIETLLGVNLEGDRLRLTPRMPKSWNSYKIHYRYRQTVYHITISRLDADAGDADQLLLDGKKLAEKTVPLVDDRHEHSVELKVR</sequence>
<dbReference type="InterPro" id="IPR005194">
    <property type="entry name" value="Glyco_hydro_65_C"/>
</dbReference>
<dbReference type="Gene3D" id="2.70.98.40">
    <property type="entry name" value="Glycoside hydrolase, family 65, N-terminal domain"/>
    <property type="match status" value="1"/>
</dbReference>
<dbReference type="InterPro" id="IPR037018">
    <property type="entry name" value="GH65_N"/>
</dbReference>
<dbReference type="InterPro" id="IPR037824">
    <property type="entry name" value="GH94N_2_NdvB"/>
</dbReference>
<dbReference type="InterPro" id="IPR033432">
    <property type="entry name" value="GH94_catalytic"/>
</dbReference>
<dbReference type="InterPro" id="IPR010383">
    <property type="entry name" value="Glyco_hydrolase_94_b-supersand"/>
</dbReference>
<dbReference type="EMBL" id="LSLI01000019">
    <property type="protein sequence ID" value="KXS32758.1"/>
    <property type="molecule type" value="Genomic_DNA"/>
</dbReference>
<dbReference type="GO" id="GO:0030246">
    <property type="term" value="F:carbohydrate binding"/>
    <property type="evidence" value="ECO:0007669"/>
    <property type="project" value="InterPro"/>
</dbReference>
<evidence type="ECO:0000259" key="4">
    <source>
        <dbReference type="Pfam" id="PF06165"/>
    </source>
</evidence>
<name>A0A139BV48_9PROT</name>
<dbReference type="Pfam" id="PF03633">
    <property type="entry name" value="Glyco_hydro_65C"/>
    <property type="match status" value="1"/>
</dbReference>
<feature type="non-terminal residue" evidence="6">
    <location>
        <position position="1"/>
    </location>
</feature>
<evidence type="ECO:0000313" key="6">
    <source>
        <dbReference type="EMBL" id="KXS32758.1"/>
    </source>
</evidence>
<dbReference type="InterPro" id="IPR008928">
    <property type="entry name" value="6-hairpin_glycosidase_sf"/>
</dbReference>
<dbReference type="InterPro" id="IPR052047">
    <property type="entry name" value="GH94_Enzymes"/>
</dbReference>
<dbReference type="Proteomes" id="UP000070578">
    <property type="component" value="Unassembled WGS sequence"/>
</dbReference>